<evidence type="ECO:0000313" key="2">
    <source>
        <dbReference type="Proteomes" id="UP000076407"/>
    </source>
</evidence>
<keyword evidence="2" id="KW-1185">Reference proteome</keyword>
<dbReference type="Proteomes" id="UP000076407">
    <property type="component" value="Unassembled WGS sequence"/>
</dbReference>
<name>A0A182XTH5_ANOQN</name>
<protein>
    <submittedName>
        <fullName evidence="1">Uncharacterized protein</fullName>
    </submittedName>
</protein>
<dbReference type="VEuPathDB" id="VectorBase:AQUA015113"/>
<dbReference type="EnsemblMetazoa" id="AQUA015113-RB">
    <property type="protein sequence ID" value="AQUA015113-PB"/>
    <property type="gene ID" value="AQUA015113"/>
</dbReference>
<dbReference type="AlphaFoldDB" id="A0A182XTH5"/>
<accession>A0A182XTH5</accession>
<evidence type="ECO:0000313" key="1">
    <source>
        <dbReference type="EnsemblMetazoa" id="AQUA015113-PB"/>
    </source>
</evidence>
<organism evidence="1 2">
    <name type="scientific">Anopheles quadriannulatus</name>
    <name type="common">Mosquito</name>
    <dbReference type="NCBI Taxonomy" id="34691"/>
    <lineage>
        <taxon>Eukaryota</taxon>
        <taxon>Metazoa</taxon>
        <taxon>Ecdysozoa</taxon>
        <taxon>Arthropoda</taxon>
        <taxon>Hexapoda</taxon>
        <taxon>Insecta</taxon>
        <taxon>Pterygota</taxon>
        <taxon>Neoptera</taxon>
        <taxon>Endopterygota</taxon>
        <taxon>Diptera</taxon>
        <taxon>Nematocera</taxon>
        <taxon>Culicoidea</taxon>
        <taxon>Culicidae</taxon>
        <taxon>Anophelinae</taxon>
        <taxon>Anopheles</taxon>
    </lineage>
</organism>
<reference evidence="1" key="1">
    <citation type="submission" date="2020-05" db="UniProtKB">
        <authorList>
            <consortium name="EnsemblMetazoa"/>
        </authorList>
    </citation>
    <scope>IDENTIFICATION</scope>
    <source>
        <strain evidence="1">SANGQUA</strain>
    </source>
</reference>
<proteinExistence type="predicted"/>
<sequence>KIEDEFCFPKRSPFDGKPLRCWPSGAGKCDLAVVRVCACGKKTSVFFSAIRCTPD</sequence>